<gene>
    <name evidence="2" type="ORF">A2845_05240</name>
</gene>
<proteinExistence type="predicted"/>
<keyword evidence="1" id="KW-1133">Transmembrane helix</keyword>
<keyword evidence="1" id="KW-0472">Membrane</keyword>
<dbReference type="EMBL" id="MHLI01000022">
    <property type="protein sequence ID" value="OGZ04670.1"/>
    <property type="molecule type" value="Genomic_DNA"/>
</dbReference>
<accession>A0A1G2CVA9</accession>
<dbReference type="Proteomes" id="UP000177122">
    <property type="component" value="Unassembled WGS sequence"/>
</dbReference>
<reference evidence="2 3" key="1">
    <citation type="journal article" date="2016" name="Nat. Commun.">
        <title>Thousands of microbial genomes shed light on interconnected biogeochemical processes in an aquifer system.</title>
        <authorList>
            <person name="Anantharaman K."/>
            <person name="Brown C.T."/>
            <person name="Hug L.A."/>
            <person name="Sharon I."/>
            <person name="Castelle C.J."/>
            <person name="Probst A.J."/>
            <person name="Thomas B.C."/>
            <person name="Singh A."/>
            <person name="Wilkins M.J."/>
            <person name="Karaoz U."/>
            <person name="Brodie E.L."/>
            <person name="Williams K.H."/>
            <person name="Hubbard S.S."/>
            <person name="Banfield J.F."/>
        </authorList>
    </citation>
    <scope>NUCLEOTIDE SEQUENCE [LARGE SCALE GENOMIC DNA]</scope>
</reference>
<feature type="transmembrane region" description="Helical" evidence="1">
    <location>
        <begin position="7"/>
        <end position="26"/>
    </location>
</feature>
<feature type="transmembrane region" description="Helical" evidence="1">
    <location>
        <begin position="46"/>
        <end position="66"/>
    </location>
</feature>
<evidence type="ECO:0000313" key="3">
    <source>
        <dbReference type="Proteomes" id="UP000177122"/>
    </source>
</evidence>
<organism evidence="2 3">
    <name type="scientific">Candidatus Lloydbacteria bacterium RIFCSPHIGHO2_01_FULL_49_22</name>
    <dbReference type="NCBI Taxonomy" id="1798658"/>
    <lineage>
        <taxon>Bacteria</taxon>
        <taxon>Candidatus Lloydiibacteriota</taxon>
    </lineage>
</organism>
<keyword evidence="1" id="KW-0812">Transmembrane</keyword>
<comment type="caution">
    <text evidence="2">The sequence shown here is derived from an EMBL/GenBank/DDBJ whole genome shotgun (WGS) entry which is preliminary data.</text>
</comment>
<name>A0A1G2CVA9_9BACT</name>
<dbReference type="AlphaFoldDB" id="A0A1G2CVA9"/>
<evidence type="ECO:0000313" key="2">
    <source>
        <dbReference type="EMBL" id="OGZ04670.1"/>
    </source>
</evidence>
<sequence length="70" mass="7948">MDINMILALIFVLCFSSGIATVFWYLDLCETDNLGWDTGDTVKPRFRVKMGFLLIIIGFVGLLLTLNKIF</sequence>
<evidence type="ECO:0000256" key="1">
    <source>
        <dbReference type="SAM" id="Phobius"/>
    </source>
</evidence>
<protein>
    <submittedName>
        <fullName evidence="2">Uncharacterized protein</fullName>
    </submittedName>
</protein>